<evidence type="ECO:0000313" key="3">
    <source>
        <dbReference type="Proteomes" id="UP000729402"/>
    </source>
</evidence>
<evidence type="ECO:0000313" key="2">
    <source>
        <dbReference type="EMBL" id="KAG8068710.1"/>
    </source>
</evidence>
<reference evidence="2" key="1">
    <citation type="journal article" date="2021" name="bioRxiv">
        <title>Whole Genome Assembly and Annotation of Northern Wild Rice, Zizania palustris L., Supports a Whole Genome Duplication in the Zizania Genus.</title>
        <authorList>
            <person name="Haas M."/>
            <person name="Kono T."/>
            <person name="Macchietto M."/>
            <person name="Millas R."/>
            <person name="McGilp L."/>
            <person name="Shao M."/>
            <person name="Duquette J."/>
            <person name="Hirsch C.N."/>
            <person name="Kimball J."/>
        </authorList>
    </citation>
    <scope>NUCLEOTIDE SEQUENCE</scope>
    <source>
        <tissue evidence="2">Fresh leaf tissue</tissue>
    </source>
</reference>
<feature type="region of interest" description="Disordered" evidence="1">
    <location>
        <begin position="1"/>
        <end position="20"/>
    </location>
</feature>
<name>A0A8J5SXB3_ZIZPA</name>
<dbReference type="AlphaFoldDB" id="A0A8J5SXB3"/>
<accession>A0A8J5SXB3</accession>
<sequence length="107" mass="11630">MAARTPDGRTAPRGHARRNLAAFTVARDPTSPSAVLTAMGRAEWRTDGRRSVEWRTDGVSGHRCSVVSRGRRRGVAVGDSATAPQWSGRWRVSSGWAECALRRAGSR</sequence>
<proteinExistence type="predicted"/>
<comment type="caution">
    <text evidence="2">The sequence shown here is derived from an EMBL/GenBank/DDBJ whole genome shotgun (WGS) entry which is preliminary data.</text>
</comment>
<organism evidence="2 3">
    <name type="scientific">Zizania palustris</name>
    <name type="common">Northern wild rice</name>
    <dbReference type="NCBI Taxonomy" id="103762"/>
    <lineage>
        <taxon>Eukaryota</taxon>
        <taxon>Viridiplantae</taxon>
        <taxon>Streptophyta</taxon>
        <taxon>Embryophyta</taxon>
        <taxon>Tracheophyta</taxon>
        <taxon>Spermatophyta</taxon>
        <taxon>Magnoliopsida</taxon>
        <taxon>Liliopsida</taxon>
        <taxon>Poales</taxon>
        <taxon>Poaceae</taxon>
        <taxon>BOP clade</taxon>
        <taxon>Oryzoideae</taxon>
        <taxon>Oryzeae</taxon>
        <taxon>Zizaniinae</taxon>
        <taxon>Zizania</taxon>
    </lineage>
</organism>
<evidence type="ECO:0000256" key="1">
    <source>
        <dbReference type="SAM" id="MobiDB-lite"/>
    </source>
</evidence>
<protein>
    <submittedName>
        <fullName evidence="2">Uncharacterized protein</fullName>
    </submittedName>
</protein>
<reference evidence="2" key="2">
    <citation type="submission" date="2021-02" db="EMBL/GenBank/DDBJ databases">
        <authorList>
            <person name="Kimball J.A."/>
            <person name="Haas M.W."/>
            <person name="Macchietto M."/>
            <person name="Kono T."/>
            <person name="Duquette J."/>
            <person name="Shao M."/>
        </authorList>
    </citation>
    <scope>NUCLEOTIDE SEQUENCE</scope>
    <source>
        <tissue evidence="2">Fresh leaf tissue</tissue>
    </source>
</reference>
<keyword evidence="3" id="KW-1185">Reference proteome</keyword>
<dbReference type="Proteomes" id="UP000729402">
    <property type="component" value="Unassembled WGS sequence"/>
</dbReference>
<gene>
    <name evidence="2" type="ORF">GUJ93_ZPchr0005g15452</name>
</gene>
<dbReference type="EMBL" id="JAAALK010000284">
    <property type="protein sequence ID" value="KAG8068710.1"/>
    <property type="molecule type" value="Genomic_DNA"/>
</dbReference>